<evidence type="ECO:0000313" key="3">
    <source>
        <dbReference type="Proteomes" id="UP000076512"/>
    </source>
</evidence>
<comment type="caution">
    <text evidence="2">The sequence shown here is derived from an EMBL/GenBank/DDBJ whole genome shotgun (WGS) entry which is preliminary data.</text>
</comment>
<reference evidence="2 3" key="1">
    <citation type="submission" date="2016-04" db="EMBL/GenBank/DDBJ databases">
        <authorList>
            <person name="Evans L.H."/>
            <person name="Alamgir A."/>
            <person name="Owens N."/>
            <person name="Weber N.D."/>
            <person name="Virtaneva K."/>
            <person name="Barbian K."/>
            <person name="Babar A."/>
            <person name="Rosenke K."/>
        </authorList>
    </citation>
    <scope>NUCLEOTIDE SEQUENCE [LARGE SCALE GENOMIC DNA]</scope>
    <source>
        <strain evidence="2 3">IFM 0406</strain>
    </source>
</reference>
<accession>A0A161X9T2</accession>
<organism evidence="2 3">
    <name type="scientific">Nocardia terpenica</name>
    <dbReference type="NCBI Taxonomy" id="455432"/>
    <lineage>
        <taxon>Bacteria</taxon>
        <taxon>Bacillati</taxon>
        <taxon>Actinomycetota</taxon>
        <taxon>Actinomycetes</taxon>
        <taxon>Mycobacteriales</taxon>
        <taxon>Nocardiaceae</taxon>
        <taxon>Nocardia</taxon>
    </lineage>
</organism>
<dbReference type="InterPro" id="IPR036086">
    <property type="entry name" value="ParB/Sulfiredoxin_sf"/>
</dbReference>
<feature type="region of interest" description="Disordered" evidence="1">
    <location>
        <begin position="144"/>
        <end position="164"/>
    </location>
</feature>
<evidence type="ECO:0008006" key="4">
    <source>
        <dbReference type="Google" id="ProtNLM"/>
    </source>
</evidence>
<protein>
    <recommendedName>
        <fullName evidence="4">Streptomycin biosynthesis protein</fullName>
    </recommendedName>
</protein>
<name>A0A161X9T2_9NOCA</name>
<dbReference type="SUPFAM" id="SSF110849">
    <property type="entry name" value="ParB/Sulfiredoxin"/>
    <property type="match status" value="1"/>
</dbReference>
<keyword evidence="3" id="KW-1185">Reference proteome</keyword>
<evidence type="ECO:0000256" key="1">
    <source>
        <dbReference type="SAM" id="MobiDB-lite"/>
    </source>
</evidence>
<gene>
    <name evidence="2" type="ORF">AWN90_04415</name>
</gene>
<dbReference type="STRING" id="455432.AWN90_04415"/>
<evidence type="ECO:0000313" key="2">
    <source>
        <dbReference type="EMBL" id="KZM69858.1"/>
    </source>
</evidence>
<dbReference type="Proteomes" id="UP000076512">
    <property type="component" value="Unassembled WGS sequence"/>
</dbReference>
<dbReference type="EMBL" id="LWGR01000016">
    <property type="protein sequence ID" value="KZM69858.1"/>
    <property type="molecule type" value="Genomic_DNA"/>
</dbReference>
<dbReference type="AlphaFoldDB" id="A0A161X9T2"/>
<sequence length="298" mass="32600">MIDGAHRLQAARAMKKRTIEVKFFDGTEADAFVLAVQANVAHGLPLSLAERKAAARRLIASHPGWSDRLIADAAGLSHKTVGALRRRSGGEVPHLNGRVGRDGRLRPLEIAEARRTAEEFIERNPQASLREISKRTGISVGTAKAVRDRMSGPPAKSVQTEQDSRSAAFRKKVTVLMPSDAHLSPPVPAAVRSDVTQTTSITPLSENIVDRTAGTSIQQIILRNLRKDPALRLKENGRALLRQLAISVVSIDEWEQLTTDTPSHCLSSLAQLARANARSWQELAGRLENPPIRDRRDA</sequence>
<proteinExistence type="predicted"/>